<keyword evidence="4 7" id="KW-0067">ATP-binding</keyword>
<feature type="binding site" evidence="7">
    <location>
        <position position="513"/>
    </location>
    <ligand>
        <name>L-aspartate</name>
        <dbReference type="ChEBI" id="CHEBI:29991"/>
    </ligand>
</feature>
<dbReference type="Pfam" id="PF02938">
    <property type="entry name" value="GAD"/>
    <property type="match status" value="1"/>
</dbReference>
<proteinExistence type="inferred from homology"/>
<evidence type="ECO:0000256" key="5">
    <source>
        <dbReference type="ARBA" id="ARBA00022917"/>
    </source>
</evidence>
<dbReference type="InterPro" id="IPR002312">
    <property type="entry name" value="Asp/Asn-tRNA-synth_IIb"/>
</dbReference>
<feature type="binding site" evidence="7">
    <location>
        <position position="472"/>
    </location>
    <ligand>
        <name>L-aspartate</name>
        <dbReference type="ChEBI" id="CHEBI:29991"/>
    </ligand>
</feature>
<gene>
    <name evidence="7 10" type="primary">aspS</name>
    <name evidence="10" type="ORF">FJY75_06675</name>
</gene>
<protein>
    <recommendedName>
        <fullName evidence="7">Aspartate--tRNA(Asp/Asn) ligase</fullName>
        <ecNumber evidence="7">6.1.1.23</ecNumber>
    </recommendedName>
    <alternativeName>
        <fullName evidence="7">Aspartyl-tRNA synthetase</fullName>
        <shortName evidence="7">AspRS</shortName>
    </alternativeName>
    <alternativeName>
        <fullName evidence="7">Non-discriminating aspartyl-tRNA synthetase</fullName>
        <shortName evidence="7">ND-AspRS</shortName>
    </alternativeName>
</protein>
<comment type="caution">
    <text evidence="10">The sequence shown here is derived from an EMBL/GenBank/DDBJ whole genome shotgun (WGS) entry which is preliminary data.</text>
</comment>
<comment type="function">
    <text evidence="7">Aspartyl-tRNA synthetase with relaxed tRNA specificity since it is able to aspartylate not only its cognate tRNA(Asp) but also tRNA(Asn). Reaction proceeds in two steps: L-aspartate is first activated by ATP to form Asp-AMP and then transferred to the acceptor end of tRNA(Asp/Asn).</text>
</comment>
<keyword evidence="7" id="KW-0963">Cytoplasm</keyword>
<evidence type="ECO:0000256" key="6">
    <source>
        <dbReference type="ARBA" id="ARBA00023146"/>
    </source>
</evidence>
<dbReference type="InterPro" id="IPR045864">
    <property type="entry name" value="aa-tRNA-synth_II/BPL/LPL"/>
</dbReference>
<dbReference type="Gene3D" id="3.30.1360.30">
    <property type="entry name" value="GAD-like domain"/>
    <property type="match status" value="1"/>
</dbReference>
<name>A0A938BQS8_UNCEI</name>
<evidence type="ECO:0000256" key="3">
    <source>
        <dbReference type="ARBA" id="ARBA00022741"/>
    </source>
</evidence>
<feature type="binding site" evidence="7">
    <location>
        <position position="240"/>
    </location>
    <ligand>
        <name>L-aspartate</name>
        <dbReference type="ChEBI" id="CHEBI:29991"/>
    </ligand>
</feature>
<dbReference type="SUPFAM" id="SSF55681">
    <property type="entry name" value="Class II aaRS and biotin synthetases"/>
    <property type="match status" value="1"/>
</dbReference>
<feature type="region of interest" description="Aspartate" evidence="7">
    <location>
        <begin position="218"/>
        <end position="221"/>
    </location>
</feature>
<dbReference type="InterPro" id="IPR029351">
    <property type="entry name" value="GAD_dom"/>
</dbReference>
<feature type="region of interest" description="Disordered" evidence="8">
    <location>
        <begin position="1"/>
        <end position="23"/>
    </location>
</feature>
<evidence type="ECO:0000313" key="10">
    <source>
        <dbReference type="EMBL" id="MBM3317522.1"/>
    </source>
</evidence>
<dbReference type="GO" id="GO:0004815">
    <property type="term" value="F:aspartate-tRNA ligase activity"/>
    <property type="evidence" value="ECO:0007669"/>
    <property type="project" value="UniProtKB-UniRule"/>
</dbReference>
<dbReference type="AlphaFoldDB" id="A0A938BQS8"/>
<dbReference type="PRINTS" id="PR01042">
    <property type="entry name" value="TRNASYNTHASP"/>
</dbReference>
<evidence type="ECO:0000256" key="4">
    <source>
        <dbReference type="ARBA" id="ARBA00022840"/>
    </source>
</evidence>
<feature type="binding site" evidence="7">
    <location>
        <begin position="558"/>
        <end position="561"/>
    </location>
    <ligand>
        <name>ATP</name>
        <dbReference type="ChEBI" id="CHEBI:30616"/>
    </ligand>
</feature>
<dbReference type="PANTHER" id="PTHR22594:SF5">
    <property type="entry name" value="ASPARTATE--TRNA LIGASE, MITOCHONDRIAL"/>
    <property type="match status" value="1"/>
</dbReference>
<accession>A0A938BQS8</accession>
<dbReference type="CDD" id="cd04317">
    <property type="entry name" value="EcAspRS_like_N"/>
    <property type="match status" value="1"/>
</dbReference>
<evidence type="ECO:0000313" key="11">
    <source>
        <dbReference type="Proteomes" id="UP000748308"/>
    </source>
</evidence>
<dbReference type="Pfam" id="PF00152">
    <property type="entry name" value="tRNA-synt_2"/>
    <property type="match status" value="1"/>
</dbReference>
<feature type="binding site" evidence="7">
    <location>
        <position position="194"/>
    </location>
    <ligand>
        <name>L-aspartate</name>
        <dbReference type="ChEBI" id="CHEBI:29991"/>
    </ligand>
</feature>
<keyword evidence="3 7" id="KW-0547">Nucleotide-binding</keyword>
<dbReference type="SUPFAM" id="SSF55261">
    <property type="entry name" value="GAD domain-like"/>
    <property type="match status" value="1"/>
</dbReference>
<dbReference type="GO" id="GO:0003676">
    <property type="term" value="F:nucleic acid binding"/>
    <property type="evidence" value="ECO:0007669"/>
    <property type="project" value="InterPro"/>
</dbReference>
<dbReference type="Proteomes" id="UP000748308">
    <property type="component" value="Unassembled WGS sequence"/>
</dbReference>
<dbReference type="PROSITE" id="PS50862">
    <property type="entry name" value="AA_TRNA_LIGASE_II"/>
    <property type="match status" value="1"/>
</dbReference>
<dbReference type="InterPro" id="IPR004524">
    <property type="entry name" value="Asp-tRNA-ligase_1"/>
</dbReference>
<dbReference type="EC" id="6.1.1.23" evidence="7"/>
<dbReference type="InterPro" id="IPR004365">
    <property type="entry name" value="NA-bd_OB_tRNA"/>
</dbReference>
<dbReference type="InterPro" id="IPR012340">
    <property type="entry name" value="NA-bd_OB-fold"/>
</dbReference>
<dbReference type="EMBL" id="VGIY01000138">
    <property type="protein sequence ID" value="MBM3317522.1"/>
    <property type="molecule type" value="Genomic_DNA"/>
</dbReference>
<evidence type="ECO:0000256" key="7">
    <source>
        <dbReference type="HAMAP-Rule" id="MF_00044"/>
    </source>
</evidence>
<dbReference type="Pfam" id="PF01336">
    <property type="entry name" value="tRNA_anti-codon"/>
    <property type="match status" value="1"/>
</dbReference>
<evidence type="ECO:0000256" key="2">
    <source>
        <dbReference type="ARBA" id="ARBA00022598"/>
    </source>
</evidence>
<evidence type="ECO:0000256" key="8">
    <source>
        <dbReference type="SAM" id="MobiDB-lite"/>
    </source>
</evidence>
<dbReference type="PANTHER" id="PTHR22594">
    <property type="entry name" value="ASPARTYL/LYSYL-TRNA SYNTHETASE"/>
    <property type="match status" value="1"/>
</dbReference>
<organism evidence="10 11">
    <name type="scientific">Eiseniibacteriota bacterium</name>
    <dbReference type="NCBI Taxonomy" id="2212470"/>
    <lineage>
        <taxon>Bacteria</taxon>
        <taxon>Candidatus Eiseniibacteriota</taxon>
    </lineage>
</organism>
<feature type="domain" description="Aminoacyl-transfer RNA synthetases class-II family profile" evidence="9">
    <location>
        <begin position="161"/>
        <end position="579"/>
    </location>
</feature>
<dbReference type="HAMAP" id="MF_00044">
    <property type="entry name" value="Asp_tRNA_synth_type1"/>
    <property type="match status" value="1"/>
</dbReference>
<dbReference type="Gene3D" id="3.30.930.10">
    <property type="entry name" value="Bira Bifunctional Protein, Domain 2"/>
    <property type="match status" value="1"/>
</dbReference>
<comment type="catalytic activity">
    <reaction evidence="7">
        <text>tRNA(Asx) + L-aspartate + ATP = L-aspartyl-tRNA(Asx) + AMP + diphosphate</text>
        <dbReference type="Rhea" id="RHEA:18349"/>
        <dbReference type="Rhea" id="RHEA-COMP:9710"/>
        <dbReference type="Rhea" id="RHEA-COMP:9711"/>
        <dbReference type="ChEBI" id="CHEBI:29991"/>
        <dbReference type="ChEBI" id="CHEBI:30616"/>
        <dbReference type="ChEBI" id="CHEBI:33019"/>
        <dbReference type="ChEBI" id="CHEBI:78442"/>
        <dbReference type="ChEBI" id="CHEBI:78516"/>
        <dbReference type="ChEBI" id="CHEBI:456215"/>
        <dbReference type="EC" id="6.1.1.23"/>
    </reaction>
</comment>
<keyword evidence="2 7" id="KW-0436">Ligase</keyword>
<feature type="binding site" evidence="7">
    <location>
        <position position="506"/>
    </location>
    <ligand>
        <name>ATP</name>
        <dbReference type="ChEBI" id="CHEBI:30616"/>
    </ligand>
</feature>
<dbReference type="GO" id="GO:0005524">
    <property type="term" value="F:ATP binding"/>
    <property type="evidence" value="ECO:0007669"/>
    <property type="project" value="UniProtKB-UniRule"/>
</dbReference>
<comment type="subcellular location">
    <subcellularLocation>
        <location evidence="7">Cytoplasm</location>
    </subcellularLocation>
</comment>
<reference evidence="10" key="1">
    <citation type="submission" date="2019-03" db="EMBL/GenBank/DDBJ databases">
        <title>Lake Tanganyika Metagenome-Assembled Genomes (MAGs).</title>
        <authorList>
            <person name="Tran P."/>
        </authorList>
    </citation>
    <scope>NUCLEOTIDE SEQUENCE</scope>
    <source>
        <strain evidence="10">M_DeepCast_400m_m2_100</strain>
    </source>
</reference>
<dbReference type="GO" id="GO:0006422">
    <property type="term" value="P:aspartyl-tRNA aminoacylation"/>
    <property type="evidence" value="ECO:0007669"/>
    <property type="project" value="UniProtKB-UniRule"/>
</dbReference>
<dbReference type="GO" id="GO:0050560">
    <property type="term" value="F:aspartate-tRNA(Asn) ligase activity"/>
    <property type="evidence" value="ECO:0007669"/>
    <property type="project" value="UniProtKB-EC"/>
</dbReference>
<dbReference type="InterPro" id="IPR006195">
    <property type="entry name" value="aa-tRNA-synth_II"/>
</dbReference>
<feature type="site" description="Important for tRNA non-discrimination" evidence="7">
    <location>
        <position position="102"/>
    </location>
</feature>
<dbReference type="NCBIfam" id="TIGR00459">
    <property type="entry name" value="aspS_bact"/>
    <property type="match status" value="1"/>
</dbReference>
<comment type="subunit">
    <text evidence="7">Homodimer.</text>
</comment>
<comment type="similarity">
    <text evidence="1 7">Belongs to the class-II aminoacyl-tRNA synthetase family. Type 1 subfamily.</text>
</comment>
<dbReference type="Gene3D" id="2.40.50.140">
    <property type="entry name" value="Nucleic acid-binding proteins"/>
    <property type="match status" value="1"/>
</dbReference>
<evidence type="ECO:0000256" key="1">
    <source>
        <dbReference type="ARBA" id="ARBA00006303"/>
    </source>
</evidence>
<dbReference type="InterPro" id="IPR004115">
    <property type="entry name" value="GAD-like_sf"/>
</dbReference>
<dbReference type="SUPFAM" id="SSF50249">
    <property type="entry name" value="Nucleic acid-binding proteins"/>
    <property type="match status" value="1"/>
</dbReference>
<feature type="site" description="Important for tRNA non-discrimination" evidence="7">
    <location>
        <position position="49"/>
    </location>
</feature>
<keyword evidence="5 7" id="KW-0648">Protein biosynthesis</keyword>
<feature type="binding site" evidence="7">
    <location>
        <position position="249"/>
    </location>
    <ligand>
        <name>ATP</name>
        <dbReference type="ChEBI" id="CHEBI:30616"/>
    </ligand>
</feature>
<keyword evidence="6 7" id="KW-0030">Aminoacyl-tRNA synthetase</keyword>
<dbReference type="CDD" id="cd00777">
    <property type="entry name" value="AspRS_core"/>
    <property type="match status" value="1"/>
</dbReference>
<feature type="binding site" evidence="7">
    <location>
        <begin position="240"/>
        <end position="242"/>
    </location>
    <ligand>
        <name>ATP</name>
        <dbReference type="ChEBI" id="CHEBI:30616"/>
    </ligand>
</feature>
<evidence type="ECO:0000259" key="9">
    <source>
        <dbReference type="PROSITE" id="PS50862"/>
    </source>
</evidence>
<dbReference type="InterPro" id="IPR004364">
    <property type="entry name" value="Aa-tRNA-synt_II"/>
</dbReference>
<dbReference type="InterPro" id="IPR047089">
    <property type="entry name" value="Asp-tRNA-ligase_1_N"/>
</dbReference>
<dbReference type="InterPro" id="IPR047090">
    <property type="entry name" value="AspRS_core"/>
</dbReference>
<dbReference type="NCBIfam" id="NF001750">
    <property type="entry name" value="PRK00476.1"/>
    <property type="match status" value="1"/>
</dbReference>
<dbReference type="GO" id="GO:0005737">
    <property type="term" value="C:cytoplasm"/>
    <property type="evidence" value="ECO:0007669"/>
    <property type="project" value="UniProtKB-SubCell"/>
</dbReference>
<sequence length="625" mass="67982">MSDDHLDPGVVGPAGGATGLRTHTCGELRRGDAGREVRLAGWVNRVRDHGGVFFVDLRDRYGITQVVTRPGEASAELLGTLQELRPEFVVAVSGSVAARPEGMVNTERATGEIEVVAREAEILAPSAVPPFVIEDETTAGEDLRLEYRYLDLRRPALQRVLELRHRAAQAVRRHLDGLGFLEIETPMLVKPTPEGARDYLVPSREHPGRFYALPQSPQLYKQILMVAGMDRYFQIARCLRDEDLRADRQPEHTQIDLEMSFAGEEDIYAVVEGLMAEVFSRVLGVGPALPFPRIDYDECMDRYGSDKPDLRIDAEIADVTESVAGSGFRLFAEAQAQGRRVKALVVPGGGSLSRREADALEEEVKLGGAQGLVRLKVAGCGLEGGAAKFLGAEEQRALLQSLKTEPGDLIGLVVDERMRANRALGRLRALLAGRAAAAERAAGAPPRHAFLWVRHFPLFEVDEASGRIAPAHHMFTMPLAQDLDLLESEPLRVRAQLYDLVMNGVELGSGSIRIHRRDIQARVMKVIGLDEGEAERRFGFLLKAFQFGAPPHGGMGLGFDRLIMLMAGSGSIRDTIAFPKTTSALSLMDGAPAEADAADLRDLHIRVEGGGAGSPAPAGRDRVSS</sequence>